<name>A0ABT0Q2Y5_9RHOB</name>
<comment type="caution">
    <text evidence="4">The sequence shown here is derived from an EMBL/GenBank/DDBJ whole genome shotgun (WGS) entry which is preliminary data.</text>
</comment>
<keyword evidence="5" id="KW-1185">Reference proteome</keyword>
<organism evidence="4 5">
    <name type="scientific">Ruegeria spongiae</name>
    <dbReference type="NCBI Taxonomy" id="2942209"/>
    <lineage>
        <taxon>Bacteria</taxon>
        <taxon>Pseudomonadati</taxon>
        <taxon>Pseudomonadota</taxon>
        <taxon>Alphaproteobacteria</taxon>
        <taxon>Rhodobacterales</taxon>
        <taxon>Roseobacteraceae</taxon>
        <taxon>Ruegeria</taxon>
    </lineage>
</organism>
<dbReference type="PANTHER" id="PTHR35936:SF17">
    <property type="entry name" value="ARGININE-BINDING EXTRACELLULAR PROTEIN ARTP"/>
    <property type="match status" value="1"/>
</dbReference>
<dbReference type="SUPFAM" id="SSF53850">
    <property type="entry name" value="Periplasmic binding protein-like II"/>
    <property type="match status" value="1"/>
</dbReference>
<feature type="chain" id="PRO_5045208198" evidence="2">
    <location>
        <begin position="28"/>
        <end position="273"/>
    </location>
</feature>
<evidence type="ECO:0000256" key="2">
    <source>
        <dbReference type="SAM" id="SignalP"/>
    </source>
</evidence>
<dbReference type="RefSeq" id="WP_249710187.1">
    <property type="nucleotide sequence ID" value="NZ_JAMFMB010000013.1"/>
</dbReference>
<feature type="signal peptide" evidence="2">
    <location>
        <begin position="1"/>
        <end position="27"/>
    </location>
</feature>
<protein>
    <submittedName>
        <fullName evidence="4">Transporter substrate-binding domain-containing protein</fullName>
    </submittedName>
</protein>
<reference evidence="4" key="1">
    <citation type="submission" date="2022-05" db="EMBL/GenBank/DDBJ databases">
        <authorList>
            <person name="Park J.-S."/>
        </authorList>
    </citation>
    <scope>NUCLEOTIDE SEQUENCE</scope>
    <source>
        <strain evidence="4">2012CJ41-6</strain>
    </source>
</reference>
<keyword evidence="1 2" id="KW-0732">Signal</keyword>
<dbReference type="EMBL" id="JAMFMB010000013">
    <property type="protein sequence ID" value="MCL6284196.1"/>
    <property type="molecule type" value="Genomic_DNA"/>
</dbReference>
<evidence type="ECO:0000313" key="5">
    <source>
        <dbReference type="Proteomes" id="UP001203880"/>
    </source>
</evidence>
<sequence length="273" mass="29810">MSFMSKMKSFAAVTALSAAALTQSAVAQEREDLWTDVQERGTLRVGVAEAPPLLVRDPKTGEWSGYFLDVMNGFAESIDVTIEPVETTWGNMVAGLQAGKWDISSALNRKPQRALAVNYSIPIWSYEIGLLYDTRNPKITADMTSLPDFDKEGITIAVMQGAAGDLSITPQIKNAKIIRLDGANEGRLAIIAKRADVFATDSDIHRITILQNPDWAAQTLPDPAIAKQGIAFGLRKSVPLEDIQVLDIYLEEQVATGNVQRLYQAAVDKMTAE</sequence>
<dbReference type="PANTHER" id="PTHR35936">
    <property type="entry name" value="MEMBRANE-BOUND LYTIC MUREIN TRANSGLYCOSYLASE F"/>
    <property type="match status" value="1"/>
</dbReference>
<evidence type="ECO:0000256" key="1">
    <source>
        <dbReference type="ARBA" id="ARBA00022729"/>
    </source>
</evidence>
<dbReference type="Gene3D" id="3.40.190.10">
    <property type="entry name" value="Periplasmic binding protein-like II"/>
    <property type="match status" value="2"/>
</dbReference>
<accession>A0ABT0Q2Y5</accession>
<dbReference type="Pfam" id="PF00497">
    <property type="entry name" value="SBP_bac_3"/>
    <property type="match status" value="1"/>
</dbReference>
<dbReference type="Proteomes" id="UP001203880">
    <property type="component" value="Unassembled WGS sequence"/>
</dbReference>
<dbReference type="InterPro" id="IPR001638">
    <property type="entry name" value="Solute-binding_3/MltF_N"/>
</dbReference>
<gene>
    <name evidence="4" type="ORF">M3P21_11730</name>
</gene>
<proteinExistence type="predicted"/>
<dbReference type="SMART" id="SM00062">
    <property type="entry name" value="PBPb"/>
    <property type="match status" value="1"/>
</dbReference>
<evidence type="ECO:0000259" key="3">
    <source>
        <dbReference type="SMART" id="SM00062"/>
    </source>
</evidence>
<feature type="domain" description="Solute-binding protein family 3/N-terminal" evidence="3">
    <location>
        <begin position="42"/>
        <end position="270"/>
    </location>
</feature>
<evidence type="ECO:0000313" key="4">
    <source>
        <dbReference type="EMBL" id="MCL6284196.1"/>
    </source>
</evidence>